<dbReference type="Pfam" id="PF07508">
    <property type="entry name" value="Recombinase"/>
    <property type="match status" value="1"/>
</dbReference>
<dbReference type="GO" id="GO:0000150">
    <property type="term" value="F:DNA strand exchange activity"/>
    <property type="evidence" value="ECO:0007669"/>
    <property type="project" value="InterPro"/>
</dbReference>
<evidence type="ECO:0000313" key="2">
    <source>
        <dbReference type="EMBL" id="ETA80571.1"/>
    </source>
</evidence>
<dbReference type="InterPro" id="IPR011109">
    <property type="entry name" value="DNA_bind_recombinase_dom"/>
</dbReference>
<dbReference type="GO" id="GO:0003677">
    <property type="term" value="F:DNA binding"/>
    <property type="evidence" value="ECO:0007669"/>
    <property type="project" value="InterPro"/>
</dbReference>
<dbReference type="STRING" id="994573.T472_0210945"/>
<dbReference type="AlphaFoldDB" id="V7I5J5"/>
<sequence>MNHIPFGYIIKNGKAIIDEKAAAQIRDLFQLYLSGLSLEDAAEKAGIKRCHASISRILINKRYLGDDFYPQIINKEMIKQVETEKLRRAQMLGRIREQEMPKTVVQRLQFAAPAPQHLYDDPFQQAEYAYSLIESKVILDGK</sequence>
<dbReference type="OrthoDB" id="2188903at2"/>
<accession>V7I5J5</accession>
<comment type="caution">
    <text evidence="2">The sequence shown here is derived from an EMBL/GenBank/DDBJ whole genome shotgun (WGS) entry which is preliminary data.</text>
</comment>
<protein>
    <submittedName>
        <fullName evidence="2">Recombinase</fullName>
    </submittedName>
</protein>
<dbReference type="PATRIC" id="fig|994573.3.peg.2034"/>
<organism evidence="2 3">
    <name type="scientific">Youngiibacter fragilis 232.1</name>
    <dbReference type="NCBI Taxonomy" id="994573"/>
    <lineage>
        <taxon>Bacteria</taxon>
        <taxon>Bacillati</taxon>
        <taxon>Bacillota</taxon>
        <taxon>Clostridia</taxon>
        <taxon>Eubacteriales</taxon>
        <taxon>Clostridiaceae</taxon>
        <taxon>Youngiibacter</taxon>
    </lineage>
</organism>
<evidence type="ECO:0000259" key="1">
    <source>
        <dbReference type="PROSITE" id="PS51737"/>
    </source>
</evidence>
<proteinExistence type="predicted"/>
<evidence type="ECO:0000313" key="3">
    <source>
        <dbReference type="Proteomes" id="UP000017747"/>
    </source>
</evidence>
<keyword evidence="3" id="KW-1185">Reference proteome</keyword>
<feature type="domain" description="Recombinase" evidence="1">
    <location>
        <begin position="5"/>
        <end position="92"/>
    </location>
</feature>
<name>V7I5J5_9CLOT</name>
<dbReference type="eggNOG" id="ENOG5031WPB">
    <property type="taxonomic scope" value="Bacteria"/>
</dbReference>
<dbReference type="RefSeq" id="WP_023863574.1">
    <property type="nucleotide sequence ID" value="NZ_AXUN02000179.1"/>
</dbReference>
<dbReference type="EMBL" id="AXUN02000179">
    <property type="protein sequence ID" value="ETA80571.1"/>
    <property type="molecule type" value="Genomic_DNA"/>
</dbReference>
<gene>
    <name evidence="2" type="ORF">T472_0210945</name>
</gene>
<dbReference type="InterPro" id="IPR038109">
    <property type="entry name" value="DNA_bind_recomb_sf"/>
</dbReference>
<dbReference type="Proteomes" id="UP000017747">
    <property type="component" value="Unassembled WGS sequence"/>
</dbReference>
<dbReference type="PROSITE" id="PS51737">
    <property type="entry name" value="RECOMBINASE_DNA_BIND"/>
    <property type="match status" value="1"/>
</dbReference>
<dbReference type="Gene3D" id="3.90.1750.20">
    <property type="entry name" value="Putative Large Serine Recombinase, Chain B, Domain 2"/>
    <property type="match status" value="1"/>
</dbReference>
<reference evidence="2 3" key="1">
    <citation type="journal article" date="2014" name="Genome Announc.">
        <title>Genome Sequence of Youngiibacter fragilis, the Type Strain of the Genus Youngiibacter.</title>
        <authorList>
            <person name="Wawrik C.B."/>
            <person name="Callaghan A.V."/>
            <person name="Stamps B.W."/>
            <person name="Wawrik B."/>
        </authorList>
    </citation>
    <scope>NUCLEOTIDE SEQUENCE [LARGE SCALE GENOMIC DNA]</scope>
    <source>
        <strain evidence="2 3">232.1</strain>
    </source>
</reference>